<feature type="compositionally biased region" description="Acidic residues" evidence="2">
    <location>
        <begin position="472"/>
        <end position="482"/>
    </location>
</feature>
<dbReference type="Proteomes" id="UP000009168">
    <property type="component" value="Unassembled WGS sequence"/>
</dbReference>
<dbReference type="Gene3D" id="1.25.40.720">
    <property type="entry name" value="Telomere length regulation protein 2, C-terminal domain"/>
    <property type="match status" value="1"/>
</dbReference>
<proteinExistence type="inferred from homology"/>
<evidence type="ECO:0000313" key="5">
    <source>
        <dbReference type="Proteomes" id="UP000009168"/>
    </source>
</evidence>
<dbReference type="PANTHER" id="PTHR15830:SF10">
    <property type="entry name" value="TELOMERE LENGTH REGULATION PROTEIN TEL2 HOMOLOG"/>
    <property type="match status" value="1"/>
</dbReference>
<evidence type="ECO:0000259" key="3">
    <source>
        <dbReference type="Pfam" id="PF10193"/>
    </source>
</evidence>
<dbReference type="OrthoDB" id="10580633at2759"/>
<dbReference type="PANTHER" id="PTHR15830">
    <property type="entry name" value="TELOMERE LENGTH REGULATION PROTEIN TEL2 FAMILY MEMBER"/>
    <property type="match status" value="1"/>
</dbReference>
<protein>
    <submittedName>
        <fullName evidence="4">Telomere length regulation protein</fullName>
    </submittedName>
</protein>
<dbReference type="STRING" id="312017.Q22HE2"/>
<dbReference type="HOGENOM" id="CLU_395643_0_0_1"/>
<dbReference type="EMBL" id="GG662588">
    <property type="protein sequence ID" value="EAR84759.2"/>
    <property type="molecule type" value="Genomic_DNA"/>
</dbReference>
<accession>Q22HE2</accession>
<comment type="similarity">
    <text evidence="1">Belongs to the TEL2 family.</text>
</comment>
<feature type="region of interest" description="Disordered" evidence="2">
    <location>
        <begin position="460"/>
        <end position="482"/>
    </location>
</feature>
<reference evidence="5" key="1">
    <citation type="journal article" date="2006" name="PLoS Biol.">
        <title>Macronuclear genome sequence of the ciliate Tetrahymena thermophila, a model eukaryote.</title>
        <authorList>
            <person name="Eisen J.A."/>
            <person name="Coyne R.S."/>
            <person name="Wu M."/>
            <person name="Wu D."/>
            <person name="Thiagarajan M."/>
            <person name="Wortman J.R."/>
            <person name="Badger J.H."/>
            <person name="Ren Q."/>
            <person name="Amedeo P."/>
            <person name="Jones K.M."/>
            <person name="Tallon L.J."/>
            <person name="Delcher A.L."/>
            <person name="Salzberg S.L."/>
            <person name="Silva J.C."/>
            <person name="Haas B.J."/>
            <person name="Majoros W.H."/>
            <person name="Farzad M."/>
            <person name="Carlton J.M."/>
            <person name="Smith R.K. Jr."/>
            <person name="Garg J."/>
            <person name="Pearlman R.E."/>
            <person name="Karrer K.M."/>
            <person name="Sun L."/>
            <person name="Manning G."/>
            <person name="Elde N.C."/>
            <person name="Turkewitz A.P."/>
            <person name="Asai D.J."/>
            <person name="Wilkes D.E."/>
            <person name="Wang Y."/>
            <person name="Cai H."/>
            <person name="Collins K."/>
            <person name="Stewart B.A."/>
            <person name="Lee S.R."/>
            <person name="Wilamowska K."/>
            <person name="Weinberg Z."/>
            <person name="Ruzzo W.L."/>
            <person name="Wloga D."/>
            <person name="Gaertig J."/>
            <person name="Frankel J."/>
            <person name="Tsao C.-C."/>
            <person name="Gorovsky M.A."/>
            <person name="Keeling P.J."/>
            <person name="Waller R.F."/>
            <person name="Patron N.J."/>
            <person name="Cherry J.M."/>
            <person name="Stover N.A."/>
            <person name="Krieger C.J."/>
            <person name="del Toro C."/>
            <person name="Ryder H.F."/>
            <person name="Williamson S.C."/>
            <person name="Barbeau R.A."/>
            <person name="Hamilton E.P."/>
            <person name="Orias E."/>
        </authorList>
    </citation>
    <scope>NUCLEOTIDE SEQUENCE [LARGE SCALE GENOMIC DNA]</scope>
    <source>
        <strain evidence="5">SB210</strain>
    </source>
</reference>
<dbReference type="InterPro" id="IPR038528">
    <property type="entry name" value="TEL2_C_sf"/>
</dbReference>
<feature type="domain" description="Telomere length regulation protein conserved" evidence="3">
    <location>
        <begin position="502"/>
        <end position="610"/>
    </location>
</feature>
<dbReference type="InterPro" id="IPR019337">
    <property type="entry name" value="Telomere_length_regulation_dom"/>
</dbReference>
<dbReference type="GO" id="GO:0005829">
    <property type="term" value="C:cytosol"/>
    <property type="evidence" value="ECO:0007669"/>
    <property type="project" value="TreeGrafter"/>
</dbReference>
<evidence type="ECO:0000256" key="1">
    <source>
        <dbReference type="ARBA" id="ARBA00006133"/>
    </source>
</evidence>
<dbReference type="AlphaFoldDB" id="Q22HE2"/>
<dbReference type="InParanoid" id="Q22HE2"/>
<dbReference type="GO" id="GO:0051083">
    <property type="term" value="P:'de novo' cotranslational protein folding"/>
    <property type="evidence" value="ECO:0007669"/>
    <property type="project" value="TreeGrafter"/>
</dbReference>
<dbReference type="GO" id="GO:0051879">
    <property type="term" value="F:Hsp90 protein binding"/>
    <property type="evidence" value="ECO:0007669"/>
    <property type="project" value="TreeGrafter"/>
</dbReference>
<dbReference type="KEGG" id="tet:TTHERM_00637610"/>
<dbReference type="InterPro" id="IPR051970">
    <property type="entry name" value="TEL2_Regulation"/>
</dbReference>
<keyword evidence="5" id="KW-1185">Reference proteome</keyword>
<evidence type="ECO:0000313" key="4">
    <source>
        <dbReference type="EMBL" id="EAR84759.2"/>
    </source>
</evidence>
<organism evidence="4 5">
    <name type="scientific">Tetrahymena thermophila (strain SB210)</name>
    <dbReference type="NCBI Taxonomy" id="312017"/>
    <lineage>
        <taxon>Eukaryota</taxon>
        <taxon>Sar</taxon>
        <taxon>Alveolata</taxon>
        <taxon>Ciliophora</taxon>
        <taxon>Intramacronucleata</taxon>
        <taxon>Oligohymenophorea</taxon>
        <taxon>Hymenostomatida</taxon>
        <taxon>Tetrahymenina</taxon>
        <taxon>Tetrahymenidae</taxon>
        <taxon>Tetrahymena</taxon>
    </lineage>
</organism>
<dbReference type="GeneID" id="7832839"/>
<dbReference type="RefSeq" id="XP_001032422.2">
    <property type="nucleotide sequence ID" value="XM_001032422.2"/>
</dbReference>
<dbReference type="GO" id="GO:0042162">
    <property type="term" value="F:telomeric DNA binding"/>
    <property type="evidence" value="ECO:0007669"/>
    <property type="project" value="TreeGrafter"/>
</dbReference>
<gene>
    <name evidence="4" type="ORF">TTHERM_00637610</name>
</gene>
<name>Q22HE2_TETTS</name>
<sequence length="856" mass="102214">MNQEYLSIFEEIIENVETSSSIKEIQINLNKFYQKMQSEIGNIQWTLFTENCISKLFNRLFSSDKVFKKFQDNIETDIENIFMFEKLDKSIMFNIFSEYLISQMRKQLKTIMTKRKFVYNLFEAFFLKKYDNIKEAILLNSEGDFRVLFINKIFRIQADFFNFLEESPQGLNNLEYFSKLIFLSNQLDQQSCYYIINKIIIMGEVQLITQILIKDIINSKQNLGTVQQTVKQKMINFNKYYLLIGNIIRAISVEVKNKSLKQEEAIKILKDYLQSLDENNLVCVFCDRILFTFSFYNDTSKILSSFFQKYLQYNNMVKIFVKCLEVWRNDNFIRYSHQKLQYFVTNLIREFMDLINLKDLEDPSIMTNLQKGITFRFETFAHFEYVRSCSHCVWKALVKKLQIKVEECIDKDELDSFNQYPDYMDLDQIEEDIEQNNNSQEIQAHLNQKEEEKKIQNENLTQENQQKQNNNSDDESVDSEEESFYEMNVQHTVDDPLVLQPPKHLYDCLLGLRSDNSKRFELSLKHLNFLIRKNVDDLAVLWEELTNQLLRIHQIDVWIPQFDEYKKRALVSLCIFKPEQVSKVLIDRFFSAESYVGDKHFLINLFIESAQELADNPKKYMSDQFNEFEEKDDGAFYFKKISTSYYQKPELSEEMKKAQEEKKKRTEEKSRRWGETRIKFEEQQDTSNLKKMNRSELLIINNNPDGLFINRLNQLIQSFYFPLLVPIRVNHKQLMRKEVFLLSNVFALITSYIQNARNSLLFYRMVEEALDYVEEFKDIFDLNFTRSMLQCVLKISMFVKKDVLMNYPLIMRKLISVSQILAERGLQKEQDNANKYLVSMIANNIQNLFSFTDFSN</sequence>
<dbReference type="Pfam" id="PF10193">
    <property type="entry name" value="Telomere_reg-2"/>
    <property type="match status" value="1"/>
</dbReference>
<evidence type="ECO:0000256" key="2">
    <source>
        <dbReference type="SAM" id="MobiDB-lite"/>
    </source>
</evidence>